<accession>A0ABP7MX94</accession>
<evidence type="ECO:0000256" key="9">
    <source>
        <dbReference type="PROSITE-ProRule" id="PRU01360"/>
    </source>
</evidence>
<feature type="signal peptide" evidence="11">
    <location>
        <begin position="1"/>
        <end position="25"/>
    </location>
</feature>
<feature type="domain" description="TonB-dependent receptor-like beta-barrel" evidence="12">
    <location>
        <begin position="253"/>
        <end position="663"/>
    </location>
</feature>
<keyword evidence="7 9" id="KW-0472">Membrane</keyword>
<keyword evidence="8 9" id="KW-0998">Cell outer membrane</keyword>
<dbReference type="InterPro" id="IPR000531">
    <property type="entry name" value="Beta-barrel_TonB"/>
</dbReference>
<dbReference type="Gene3D" id="2.170.130.10">
    <property type="entry name" value="TonB-dependent receptor, plug domain"/>
    <property type="match status" value="1"/>
</dbReference>
<evidence type="ECO:0000256" key="3">
    <source>
        <dbReference type="ARBA" id="ARBA00022448"/>
    </source>
</evidence>
<keyword evidence="11" id="KW-0732">Signal</keyword>
<keyword evidence="4 9" id="KW-1134">Transmembrane beta strand</keyword>
<feature type="domain" description="TonB-dependent receptor plug" evidence="13">
    <location>
        <begin position="62"/>
        <end position="157"/>
    </location>
</feature>
<dbReference type="RefSeq" id="WP_344799309.1">
    <property type="nucleotide sequence ID" value="NZ_BAABBN010000007.1"/>
</dbReference>
<proteinExistence type="inferred from homology"/>
<evidence type="ECO:0000256" key="7">
    <source>
        <dbReference type="ARBA" id="ARBA00023136"/>
    </source>
</evidence>
<organism evidence="14 15">
    <name type="scientific">Litoribacillus peritrichatus</name>
    <dbReference type="NCBI Taxonomy" id="718191"/>
    <lineage>
        <taxon>Bacteria</taxon>
        <taxon>Pseudomonadati</taxon>
        <taxon>Pseudomonadota</taxon>
        <taxon>Gammaproteobacteria</taxon>
        <taxon>Oceanospirillales</taxon>
        <taxon>Oceanospirillaceae</taxon>
        <taxon>Litoribacillus</taxon>
    </lineage>
</organism>
<dbReference type="PROSITE" id="PS52016">
    <property type="entry name" value="TONB_DEPENDENT_REC_3"/>
    <property type="match status" value="1"/>
</dbReference>
<comment type="subcellular location">
    <subcellularLocation>
        <location evidence="1 9">Cell outer membrane</location>
        <topology evidence="1 9">Multi-pass membrane protein</topology>
    </subcellularLocation>
</comment>
<dbReference type="Pfam" id="PF07715">
    <property type="entry name" value="Plug"/>
    <property type="match status" value="1"/>
</dbReference>
<evidence type="ECO:0000256" key="10">
    <source>
        <dbReference type="RuleBase" id="RU003357"/>
    </source>
</evidence>
<comment type="similarity">
    <text evidence="2 9 10">Belongs to the TonB-dependent receptor family.</text>
</comment>
<evidence type="ECO:0000313" key="14">
    <source>
        <dbReference type="EMBL" id="GAA3930773.1"/>
    </source>
</evidence>
<protein>
    <submittedName>
        <fullName evidence="14">TonB-dependent siderophore receptor FetA/FrpB</fullName>
    </submittedName>
</protein>
<evidence type="ECO:0000256" key="1">
    <source>
        <dbReference type="ARBA" id="ARBA00004571"/>
    </source>
</evidence>
<keyword evidence="15" id="KW-1185">Reference proteome</keyword>
<evidence type="ECO:0000259" key="12">
    <source>
        <dbReference type="Pfam" id="PF00593"/>
    </source>
</evidence>
<dbReference type="InterPro" id="IPR037066">
    <property type="entry name" value="Plug_dom_sf"/>
</dbReference>
<dbReference type="InterPro" id="IPR036942">
    <property type="entry name" value="Beta-barrel_TonB_sf"/>
</dbReference>
<dbReference type="PANTHER" id="PTHR30069:SF41">
    <property type="entry name" value="HEME_HEMOPEXIN UTILIZATION PROTEIN C"/>
    <property type="match status" value="1"/>
</dbReference>
<dbReference type="SUPFAM" id="SSF56935">
    <property type="entry name" value="Porins"/>
    <property type="match status" value="1"/>
</dbReference>
<dbReference type="PANTHER" id="PTHR30069">
    <property type="entry name" value="TONB-DEPENDENT OUTER MEMBRANE RECEPTOR"/>
    <property type="match status" value="1"/>
</dbReference>
<evidence type="ECO:0000256" key="11">
    <source>
        <dbReference type="SAM" id="SignalP"/>
    </source>
</evidence>
<dbReference type="Proteomes" id="UP001501565">
    <property type="component" value="Unassembled WGS sequence"/>
</dbReference>
<dbReference type="InterPro" id="IPR039426">
    <property type="entry name" value="TonB-dep_rcpt-like"/>
</dbReference>
<keyword evidence="5 9" id="KW-0812">Transmembrane</keyword>
<evidence type="ECO:0000256" key="2">
    <source>
        <dbReference type="ARBA" id="ARBA00009810"/>
    </source>
</evidence>
<comment type="caution">
    <text evidence="14">The sequence shown here is derived from an EMBL/GenBank/DDBJ whole genome shotgun (WGS) entry which is preliminary data.</text>
</comment>
<feature type="chain" id="PRO_5046101955" evidence="11">
    <location>
        <begin position="26"/>
        <end position="701"/>
    </location>
</feature>
<reference evidence="15" key="1">
    <citation type="journal article" date="2019" name="Int. J. Syst. Evol. Microbiol.">
        <title>The Global Catalogue of Microorganisms (GCM) 10K type strain sequencing project: providing services to taxonomists for standard genome sequencing and annotation.</title>
        <authorList>
            <consortium name="The Broad Institute Genomics Platform"/>
            <consortium name="The Broad Institute Genome Sequencing Center for Infectious Disease"/>
            <person name="Wu L."/>
            <person name="Ma J."/>
        </authorList>
    </citation>
    <scope>NUCLEOTIDE SEQUENCE [LARGE SCALE GENOMIC DNA]</scope>
    <source>
        <strain evidence="15">JCM 17551</strain>
    </source>
</reference>
<keyword evidence="6 10" id="KW-0798">TonB box</keyword>
<keyword evidence="3 9" id="KW-0813">Transport</keyword>
<dbReference type="CDD" id="cd01347">
    <property type="entry name" value="ligand_gated_channel"/>
    <property type="match status" value="1"/>
</dbReference>
<sequence length="701" mass="77405">MKKHKLASKVSCLTLAVAAANITYAQTSSNSDQHSANNGLTDVQANEVIQVIGSDEAGFNVAMTSDLIQKRQISDLEDMFRHEPSITVGGGLPVAQKIYVRGLEDTLLNVTIDGATQAGYLYHHQGRVNIEPELIKHVVVKAGAGNATDGAGALGGAIHFTLKDAKDMQQNGQRFGGLIKSAYFSNNHGWKNHLSAYGMFNNDFGLLASVTQFQADENYSDGHGDEVENTEFEQQSVRLKLSGQLSEDHYLGLSYEEYDDDGDRLSRPNMVNIGIHPVYPSTLVPQETHRKSATFNYGYNPDSKLIDLSTTLYYNDHYLTKKGDQYAAVWPPAGPPPTWTYRDYYNGKHHGGGVKSTGLNLRNTSLTGDHAITYGAEYREDSAYLIEAFVSDFDDEETEVKAAYVQADLQLLSNLRLSTGARFDDYDYTDNQGENFSDNAISPNATLSFDASEELELFVGYATAFKGTSSPEVWYLEFPYLNTTLGNYTGADFKSGDVALGEVKAEESNNIELGFKFEGDDFAASGEIYKQTIQNAQITDAATALRYSYTDDVEVEGYALRMAYFWNELTFNLGVSHSKPELDGKPLSSGDMGLGTSYGRTWTTGIEYQMNDALSLGWNGRFVERLTDVPEGQAEKAGYGIHDVYVQWLPMEDLTLGLAVNNLFDKFYFDQGSFFSTSEDADPIGLPEPGRDIRASLAYRF</sequence>
<dbReference type="Pfam" id="PF00593">
    <property type="entry name" value="TonB_dep_Rec_b-barrel"/>
    <property type="match status" value="1"/>
</dbReference>
<name>A0ABP7MX94_9GAMM</name>
<evidence type="ECO:0000256" key="5">
    <source>
        <dbReference type="ARBA" id="ARBA00022692"/>
    </source>
</evidence>
<dbReference type="EMBL" id="BAABBN010000007">
    <property type="protein sequence ID" value="GAA3930773.1"/>
    <property type="molecule type" value="Genomic_DNA"/>
</dbReference>
<keyword evidence="14" id="KW-0675">Receptor</keyword>
<evidence type="ECO:0000313" key="15">
    <source>
        <dbReference type="Proteomes" id="UP001501565"/>
    </source>
</evidence>
<evidence type="ECO:0000256" key="4">
    <source>
        <dbReference type="ARBA" id="ARBA00022452"/>
    </source>
</evidence>
<evidence type="ECO:0000256" key="6">
    <source>
        <dbReference type="ARBA" id="ARBA00023077"/>
    </source>
</evidence>
<gene>
    <name evidence="14" type="primary">fetA</name>
    <name evidence="14" type="ORF">GCM10022277_29350</name>
</gene>
<dbReference type="InterPro" id="IPR012910">
    <property type="entry name" value="Plug_dom"/>
</dbReference>
<evidence type="ECO:0000256" key="8">
    <source>
        <dbReference type="ARBA" id="ARBA00023237"/>
    </source>
</evidence>
<dbReference type="Gene3D" id="2.40.170.20">
    <property type="entry name" value="TonB-dependent receptor, beta-barrel domain"/>
    <property type="match status" value="1"/>
</dbReference>
<evidence type="ECO:0000259" key="13">
    <source>
        <dbReference type="Pfam" id="PF07715"/>
    </source>
</evidence>